<accession>A0ABR9W456</accession>
<evidence type="ECO:0000313" key="4">
    <source>
        <dbReference type="Proteomes" id="UP000644727"/>
    </source>
</evidence>
<dbReference type="EMBL" id="JADEYR010000028">
    <property type="protein sequence ID" value="MBE9405231.1"/>
    <property type="molecule type" value="Genomic_DNA"/>
</dbReference>
<comment type="caution">
    <text evidence="3">The sequence shown here is derived from an EMBL/GenBank/DDBJ whole genome shotgun (WGS) entry which is preliminary data.</text>
</comment>
<protein>
    <submittedName>
        <fullName evidence="3">Uncharacterized protein</fullName>
    </submittedName>
</protein>
<evidence type="ECO:0000256" key="1">
    <source>
        <dbReference type="SAM" id="MobiDB-lite"/>
    </source>
</evidence>
<keyword evidence="2" id="KW-1133">Transmembrane helix</keyword>
<feature type="transmembrane region" description="Helical" evidence="2">
    <location>
        <begin position="224"/>
        <end position="245"/>
    </location>
</feature>
<feature type="compositionally biased region" description="Basic and acidic residues" evidence="1">
    <location>
        <begin position="1"/>
        <end position="12"/>
    </location>
</feature>
<dbReference type="RefSeq" id="WP_193866961.1">
    <property type="nucleotide sequence ID" value="NZ_JADEYR010000028.1"/>
</dbReference>
<proteinExistence type="predicted"/>
<reference evidence="3 4" key="1">
    <citation type="submission" date="2020-10" db="EMBL/GenBank/DDBJ databases">
        <title>Draft genome and description of Brachybacterium epidermidis sp nov.</title>
        <authorList>
            <person name="Boxberger M."/>
            <person name="La Scola B."/>
        </authorList>
    </citation>
    <scope>NUCLEOTIDE SEQUENCE [LARGE SCALE GENOMIC DNA]</scope>
    <source>
        <strain evidence="3 4">Marseille-Q2903</strain>
    </source>
</reference>
<name>A0ABR9W456_9MICO</name>
<keyword evidence="2" id="KW-0812">Transmembrane</keyword>
<feature type="compositionally biased region" description="Acidic residues" evidence="1">
    <location>
        <begin position="13"/>
        <end position="25"/>
    </location>
</feature>
<organism evidence="3 4">
    <name type="scientific">Brachybacterium epidermidis</name>
    <dbReference type="NCBI Taxonomy" id="2781983"/>
    <lineage>
        <taxon>Bacteria</taxon>
        <taxon>Bacillati</taxon>
        <taxon>Actinomycetota</taxon>
        <taxon>Actinomycetes</taxon>
        <taxon>Micrococcales</taxon>
        <taxon>Dermabacteraceae</taxon>
        <taxon>Brachybacterium</taxon>
    </lineage>
</organism>
<feature type="region of interest" description="Disordered" evidence="1">
    <location>
        <begin position="1"/>
        <end position="74"/>
    </location>
</feature>
<dbReference type="Proteomes" id="UP000644727">
    <property type="component" value="Unassembled WGS sequence"/>
</dbReference>
<keyword evidence="2" id="KW-0472">Membrane</keyword>
<sequence>MSRDQSPPRDEPSDIEEPDDVEELDGPLAGGVDDSQARLKIEEDADGRTQLYERGPDGEWVLKENPPVSDDPEVDAIGQLDYEEIEEILENEDDPRHELAKEYSKRSNERMMQSLRPITDQYRSLWKNVIGSSTAFDLVKKVPVTPKPIVPKFVSERPSLIDFPEVPDVEIPRNPAYDVLEEQRAMNSAIVETNGHLAEMVAQAKADAESSAAKAAEEKGRAQWALGAAWAAVGVTVIVGVVQIIQNM</sequence>
<keyword evidence="4" id="KW-1185">Reference proteome</keyword>
<evidence type="ECO:0000313" key="3">
    <source>
        <dbReference type="EMBL" id="MBE9405231.1"/>
    </source>
</evidence>
<gene>
    <name evidence="3" type="ORF">IOE58_13990</name>
</gene>
<evidence type="ECO:0000256" key="2">
    <source>
        <dbReference type="SAM" id="Phobius"/>
    </source>
</evidence>